<organism evidence="2 3">
    <name type="scientific">Sphingobium cupriresistens LL01</name>
    <dbReference type="NCBI Taxonomy" id="1420583"/>
    <lineage>
        <taxon>Bacteria</taxon>
        <taxon>Pseudomonadati</taxon>
        <taxon>Pseudomonadota</taxon>
        <taxon>Alphaproteobacteria</taxon>
        <taxon>Sphingomonadales</taxon>
        <taxon>Sphingomonadaceae</taxon>
        <taxon>Sphingobium</taxon>
    </lineage>
</organism>
<dbReference type="AlphaFoldDB" id="A0A0J7Y5C9"/>
<comment type="caution">
    <text evidence="2">The sequence shown here is derived from an EMBL/GenBank/DDBJ whole genome shotgun (WGS) entry which is preliminary data.</text>
</comment>
<evidence type="ECO:0000313" key="3">
    <source>
        <dbReference type="Proteomes" id="UP000052232"/>
    </source>
</evidence>
<protein>
    <recommendedName>
        <fullName evidence="1">Glycosyltransferase 2-like domain-containing protein</fullName>
    </recommendedName>
</protein>
<dbReference type="STRING" id="1420583.V473_10880"/>
<dbReference type="InterPro" id="IPR029044">
    <property type="entry name" value="Nucleotide-diphossugar_trans"/>
</dbReference>
<dbReference type="Pfam" id="PF00535">
    <property type="entry name" value="Glycos_transf_2"/>
    <property type="match status" value="1"/>
</dbReference>
<accession>A0A0J7Y5C9</accession>
<name>A0A0J7Y5C9_9SPHN</name>
<dbReference type="PANTHER" id="PTHR22916">
    <property type="entry name" value="GLYCOSYLTRANSFERASE"/>
    <property type="match status" value="1"/>
</dbReference>
<dbReference type="PATRIC" id="fig|1420583.3.peg.2191"/>
<proteinExistence type="predicted"/>
<keyword evidence="3" id="KW-1185">Reference proteome</keyword>
<gene>
    <name evidence="2" type="ORF">V473_10880</name>
</gene>
<dbReference type="PANTHER" id="PTHR22916:SF69">
    <property type="entry name" value="BIFUNCTIONAL GLYCOSYLTRANSFERASE PGTA"/>
    <property type="match status" value="1"/>
</dbReference>
<dbReference type="EMBL" id="JACT01000001">
    <property type="protein sequence ID" value="KMS58867.1"/>
    <property type="molecule type" value="Genomic_DNA"/>
</dbReference>
<dbReference type="GO" id="GO:0008417">
    <property type="term" value="F:fucosyltransferase activity"/>
    <property type="evidence" value="ECO:0007669"/>
    <property type="project" value="TreeGrafter"/>
</dbReference>
<feature type="domain" description="Glycosyltransferase 2-like" evidence="1">
    <location>
        <begin position="1"/>
        <end position="83"/>
    </location>
</feature>
<evidence type="ECO:0000313" key="2">
    <source>
        <dbReference type="EMBL" id="KMS58867.1"/>
    </source>
</evidence>
<dbReference type="Proteomes" id="UP000052232">
    <property type="component" value="Unassembled WGS sequence"/>
</dbReference>
<dbReference type="InterPro" id="IPR001173">
    <property type="entry name" value="Glyco_trans_2-like"/>
</dbReference>
<dbReference type="Gene3D" id="3.90.550.10">
    <property type="entry name" value="Spore Coat Polysaccharide Biosynthesis Protein SpsA, Chain A"/>
    <property type="match status" value="1"/>
</dbReference>
<evidence type="ECO:0000259" key="1">
    <source>
        <dbReference type="Pfam" id="PF00535"/>
    </source>
</evidence>
<sequence length="381" mass="43413">MDDASDDGTSDLVGEFEDERIRYYRSETRRGVAASRNAANELARGLYVAVHDDDDIMLPNRLSAQLDVLQAGDVGSYGGWVDFEGFNLALQAGKVPFSLASMLFNPAVLLHPTVLIRRDVAVRHKYFEDFESGSDYNWMARIAASGVHLRHCNHVLILRRIHDSNMTKYNSANQKVSSAVTSALLLNEMSSEQEKYLRHIGRETKPAELILDGLHEKVTALLPKSMHSIEDHLDKSTVPALYAVFDRKVRIAPEHRVVFHWHKMRGYTYNIIDLNDFVKTREISVDFYTPSEDRPFSIEDHVAITEEIGPNALVLRLNGRPDLNHDYFLPKGEVCLIWEKGESYFIAIPYILDMEMRAKSMKISKRFEILEAVSIKSEKSL</sequence>
<reference evidence="2 3" key="1">
    <citation type="journal article" date="2015" name="G3 (Bethesda)">
        <title>Insights into Ongoing Evolution of the Hexachlorocyclohexane Catabolic Pathway from Comparative Genomics of Ten Sphingomonadaceae Strains.</title>
        <authorList>
            <person name="Pearce S.L."/>
            <person name="Oakeshott J.G."/>
            <person name="Pandey G."/>
        </authorList>
    </citation>
    <scope>NUCLEOTIDE SEQUENCE [LARGE SCALE GENOMIC DNA]</scope>
    <source>
        <strain evidence="2 3">LL01</strain>
    </source>
</reference>
<dbReference type="SUPFAM" id="SSF53448">
    <property type="entry name" value="Nucleotide-diphospho-sugar transferases"/>
    <property type="match status" value="1"/>
</dbReference>